<proteinExistence type="predicted"/>
<name>W9RX92_9ROSA</name>
<dbReference type="Proteomes" id="UP000030645">
    <property type="component" value="Unassembled WGS sequence"/>
</dbReference>
<dbReference type="AlphaFoldDB" id="W9RX92"/>
<protein>
    <submittedName>
        <fullName evidence="2">Uncharacterized protein</fullName>
    </submittedName>
</protein>
<evidence type="ECO:0000313" key="3">
    <source>
        <dbReference type="Proteomes" id="UP000030645"/>
    </source>
</evidence>
<evidence type="ECO:0000256" key="1">
    <source>
        <dbReference type="SAM" id="MobiDB-lite"/>
    </source>
</evidence>
<dbReference type="EMBL" id="KE345791">
    <property type="protein sequence ID" value="EXC16425.1"/>
    <property type="molecule type" value="Genomic_DNA"/>
</dbReference>
<organism evidence="2 3">
    <name type="scientific">Morus notabilis</name>
    <dbReference type="NCBI Taxonomy" id="981085"/>
    <lineage>
        <taxon>Eukaryota</taxon>
        <taxon>Viridiplantae</taxon>
        <taxon>Streptophyta</taxon>
        <taxon>Embryophyta</taxon>
        <taxon>Tracheophyta</taxon>
        <taxon>Spermatophyta</taxon>
        <taxon>Magnoliopsida</taxon>
        <taxon>eudicotyledons</taxon>
        <taxon>Gunneridae</taxon>
        <taxon>Pentapetalae</taxon>
        <taxon>rosids</taxon>
        <taxon>fabids</taxon>
        <taxon>Rosales</taxon>
        <taxon>Moraceae</taxon>
        <taxon>Moreae</taxon>
        <taxon>Morus</taxon>
    </lineage>
</organism>
<feature type="region of interest" description="Disordered" evidence="1">
    <location>
        <begin position="9"/>
        <end position="28"/>
    </location>
</feature>
<gene>
    <name evidence="2" type="ORF">L484_004436</name>
</gene>
<reference evidence="3" key="1">
    <citation type="submission" date="2013-01" db="EMBL/GenBank/DDBJ databases">
        <title>Draft Genome Sequence of a Mulberry Tree, Morus notabilis C.K. Schneid.</title>
        <authorList>
            <person name="He N."/>
            <person name="Zhao S."/>
        </authorList>
    </citation>
    <scope>NUCLEOTIDE SEQUENCE</scope>
</reference>
<keyword evidence="3" id="KW-1185">Reference proteome</keyword>
<sequence>MEVKIIPVATELHSEQGGDGGQLLGTEQPEAESLSMLLGEASVSSSSSMKISPPLGDRERMLGLLPEVISPEKPAVYRPFKQSKFLQLTQKSITKEVDGKSLGNHLRL</sequence>
<accession>W9RX92</accession>
<evidence type="ECO:0000313" key="2">
    <source>
        <dbReference type="EMBL" id="EXC16425.1"/>
    </source>
</evidence>